<accession>A0A532USP8</accession>
<comment type="caution">
    <text evidence="2">The sequence shown here is derived from an EMBL/GenBank/DDBJ whole genome shotgun (WGS) entry which is preliminary data.</text>
</comment>
<protein>
    <recommendedName>
        <fullName evidence="4">DUF4412 domain-containing protein</fullName>
    </recommendedName>
</protein>
<organism evidence="2 3">
    <name type="scientific">candidate division LCP-89 bacterium B3_LCP</name>
    <dbReference type="NCBI Taxonomy" id="2012998"/>
    <lineage>
        <taxon>Bacteria</taxon>
        <taxon>Pseudomonadati</taxon>
        <taxon>Bacteria division LCP-89</taxon>
    </lineage>
</organism>
<keyword evidence="1" id="KW-0175">Coiled coil</keyword>
<dbReference type="AlphaFoldDB" id="A0A532USP8"/>
<reference evidence="2 3" key="1">
    <citation type="submission" date="2017-06" db="EMBL/GenBank/DDBJ databases">
        <title>Novel microbial phyla capable of carbon fixation and sulfur reduction in deep-sea sediments.</title>
        <authorList>
            <person name="Huang J."/>
            <person name="Baker B."/>
            <person name="Wang Y."/>
        </authorList>
    </citation>
    <scope>NUCLEOTIDE SEQUENCE [LARGE SCALE GENOMIC DNA]</scope>
    <source>
        <strain evidence="2">B3_LCP</strain>
    </source>
</reference>
<evidence type="ECO:0000313" key="3">
    <source>
        <dbReference type="Proteomes" id="UP000319619"/>
    </source>
</evidence>
<evidence type="ECO:0000256" key="1">
    <source>
        <dbReference type="SAM" id="Coils"/>
    </source>
</evidence>
<dbReference type="EMBL" id="NJBN01000011">
    <property type="protein sequence ID" value="TKJ37959.1"/>
    <property type="molecule type" value="Genomic_DNA"/>
</dbReference>
<gene>
    <name evidence="2" type="ORF">CEE37_13435</name>
</gene>
<sequence length="269" mass="30469">MRIITLTITILLILACTCSAGVLIVSKTGAPNESESEKSQQRAYLQSKGMRMEFEDGDEVHVAIFRADKDLLWVIDKDNGSYFEMTREDLQKLKKQLDAMFKELDEQMQSMPPAQRDMMMQMMGDKIPTKEPEMSFKKIASSVKVLSWVCDHYEGYADGKKKAEFWTVNFDKVGIDKDEFKVLQDMGEFFSEIIPNQSSFFGMFTGESAGGDKQGMDFGLPVKIETFGDNGKEYSTNITEVTKHDCPASLFDLPKGLKKDEMPQETFGL</sequence>
<proteinExistence type="predicted"/>
<evidence type="ECO:0008006" key="4">
    <source>
        <dbReference type="Google" id="ProtNLM"/>
    </source>
</evidence>
<dbReference type="Proteomes" id="UP000319619">
    <property type="component" value="Unassembled WGS sequence"/>
</dbReference>
<feature type="coiled-coil region" evidence="1">
    <location>
        <begin position="83"/>
        <end position="110"/>
    </location>
</feature>
<name>A0A532USP8_UNCL8</name>
<evidence type="ECO:0000313" key="2">
    <source>
        <dbReference type="EMBL" id="TKJ37959.1"/>
    </source>
</evidence>
<dbReference type="PROSITE" id="PS51257">
    <property type="entry name" value="PROKAR_LIPOPROTEIN"/>
    <property type="match status" value="1"/>
</dbReference>